<evidence type="ECO:0000256" key="8">
    <source>
        <dbReference type="ARBA" id="ARBA00023163"/>
    </source>
</evidence>
<reference evidence="14 15" key="1">
    <citation type="submission" date="2019-08" db="EMBL/GenBank/DDBJ databases">
        <authorList>
            <person name="Alioto T."/>
            <person name="Alioto T."/>
            <person name="Gomez Garrido J."/>
        </authorList>
    </citation>
    <scope>NUCLEOTIDE SEQUENCE [LARGE SCALE GENOMIC DNA]</scope>
</reference>
<protein>
    <submittedName>
        <fullName evidence="14">BTB/POZ domain,Zinc finger C2H2-type,SKP1/BTB/POZ domain</fullName>
    </submittedName>
</protein>
<dbReference type="PROSITE" id="PS50097">
    <property type="entry name" value="BTB"/>
    <property type="match status" value="1"/>
</dbReference>
<evidence type="ECO:0000256" key="11">
    <source>
        <dbReference type="SAM" id="MobiDB-lite"/>
    </source>
</evidence>
<evidence type="ECO:0000256" key="3">
    <source>
        <dbReference type="ARBA" id="ARBA00022737"/>
    </source>
</evidence>
<dbReference type="PROSITE" id="PS00028">
    <property type="entry name" value="ZINC_FINGER_C2H2_1"/>
    <property type="match status" value="1"/>
</dbReference>
<evidence type="ECO:0000256" key="10">
    <source>
        <dbReference type="PROSITE-ProRule" id="PRU00042"/>
    </source>
</evidence>
<dbReference type="Gene3D" id="3.30.710.10">
    <property type="entry name" value="Potassium Channel Kv1.1, Chain A"/>
    <property type="match status" value="1"/>
</dbReference>
<comment type="subcellular location">
    <subcellularLocation>
        <location evidence="1">Nucleus</location>
    </subcellularLocation>
</comment>
<keyword evidence="7" id="KW-0238">DNA-binding</keyword>
<evidence type="ECO:0000256" key="9">
    <source>
        <dbReference type="ARBA" id="ARBA00023242"/>
    </source>
</evidence>
<dbReference type="GO" id="GO:0008270">
    <property type="term" value="F:zinc ion binding"/>
    <property type="evidence" value="ECO:0007669"/>
    <property type="project" value="UniProtKB-KW"/>
</dbReference>
<evidence type="ECO:0000313" key="14">
    <source>
        <dbReference type="EMBL" id="VVC42127.1"/>
    </source>
</evidence>
<dbReference type="GO" id="GO:0005634">
    <property type="term" value="C:nucleus"/>
    <property type="evidence" value="ECO:0007669"/>
    <property type="project" value="UniProtKB-SubCell"/>
</dbReference>
<proteinExistence type="predicted"/>
<dbReference type="AlphaFoldDB" id="A0A5E4NKW8"/>
<evidence type="ECO:0000256" key="4">
    <source>
        <dbReference type="ARBA" id="ARBA00022771"/>
    </source>
</evidence>
<evidence type="ECO:0000256" key="7">
    <source>
        <dbReference type="ARBA" id="ARBA00023125"/>
    </source>
</evidence>
<evidence type="ECO:0000256" key="5">
    <source>
        <dbReference type="ARBA" id="ARBA00022833"/>
    </source>
</evidence>
<dbReference type="SUPFAM" id="SSF54695">
    <property type="entry name" value="POZ domain"/>
    <property type="match status" value="1"/>
</dbReference>
<feature type="region of interest" description="Disordered" evidence="11">
    <location>
        <begin position="587"/>
        <end position="613"/>
    </location>
</feature>
<feature type="domain" description="BTB" evidence="12">
    <location>
        <begin position="33"/>
        <end position="96"/>
    </location>
</feature>
<keyword evidence="9" id="KW-0539">Nucleus</keyword>
<evidence type="ECO:0000313" key="15">
    <source>
        <dbReference type="Proteomes" id="UP000325440"/>
    </source>
</evidence>
<organism evidence="14 15">
    <name type="scientific">Cinara cedri</name>
    <dbReference type="NCBI Taxonomy" id="506608"/>
    <lineage>
        <taxon>Eukaryota</taxon>
        <taxon>Metazoa</taxon>
        <taxon>Ecdysozoa</taxon>
        <taxon>Arthropoda</taxon>
        <taxon>Hexapoda</taxon>
        <taxon>Insecta</taxon>
        <taxon>Pterygota</taxon>
        <taxon>Neoptera</taxon>
        <taxon>Paraneoptera</taxon>
        <taxon>Hemiptera</taxon>
        <taxon>Sternorrhyncha</taxon>
        <taxon>Aphidomorpha</taxon>
        <taxon>Aphidoidea</taxon>
        <taxon>Aphididae</taxon>
        <taxon>Lachninae</taxon>
        <taxon>Cinara</taxon>
    </lineage>
</organism>
<dbReference type="SMART" id="SM00355">
    <property type="entry name" value="ZnF_C2H2"/>
    <property type="match status" value="4"/>
</dbReference>
<evidence type="ECO:0000259" key="12">
    <source>
        <dbReference type="PROSITE" id="PS50097"/>
    </source>
</evidence>
<dbReference type="SMART" id="SM00225">
    <property type="entry name" value="BTB"/>
    <property type="match status" value="1"/>
</dbReference>
<keyword evidence="15" id="KW-1185">Reference proteome</keyword>
<name>A0A5E4NKW8_9HEMI</name>
<dbReference type="PANTHER" id="PTHR46105">
    <property type="entry name" value="AGAP004733-PA"/>
    <property type="match status" value="1"/>
</dbReference>
<dbReference type="PANTHER" id="PTHR46105:SF5">
    <property type="entry name" value="ZINC FINGER AND BTB DOMAIN-CONTAINING PROTEIN 44 ISOFORM X1"/>
    <property type="match status" value="1"/>
</dbReference>
<dbReference type="InterPro" id="IPR011333">
    <property type="entry name" value="SKP1/BTB/POZ_sf"/>
</dbReference>
<sequence>MSLHITPSQLKIENWGNFFMQRLNNLAKKDEYCDYTIRSHSNESFKVHRVVLNTCSDYFVSHPNNDTSMIMPAHLDFNAVKSVIMFMYTGQLHHTEDTRMSLLEVADMLQVTVLLKLLESQPSTRKMPTKYHSPLASTSRTHSAIALNQYRPAKKPINQTNMMVRSPPEHTPASTFINTMKVKDVLSENKPMRFDCDAEDVPEFIENTFELPKYDSAPLIKQENTDNARAMLKRTSNGELANTSYKTQQSIIKCETETSPIGKKLKIVSDTDPENSNNKVVQSILKKFPYLLQSKGNIKLKIMSRHNQNQFESIIINTPNSVEKILPAGSDVETLTHKVKPDITDTKGPWSCNLCGTDTNPLKLDTYFTFRRHLVEKHNEKEDTRVCEHCGHFSVRKSLQVHHMYTKHGIQPPADFKFPKCEYCGFVATTEVHLKRHKTLDKCGSKSQVSKSGAHYTCNKCSQEFRSSLMLKGHLRNFHKVDEMTSSSSTKELLISVIDNIPPGSKILAENKSYDKIEEVLLNDNDVLNQENKQIKGSLVKNEIVYTEEVTEVETLTLEDAAQIDKEKEVRPKLSIDITDEWDDVDDGDIFKKEESDNEDDASIGKPCRVELD</sequence>
<feature type="domain" description="C2H2-type" evidence="13">
    <location>
        <begin position="456"/>
        <end position="484"/>
    </location>
</feature>
<dbReference type="PROSITE" id="PS50157">
    <property type="entry name" value="ZINC_FINGER_C2H2_2"/>
    <property type="match status" value="1"/>
</dbReference>
<keyword evidence="3" id="KW-0677">Repeat</keyword>
<gene>
    <name evidence="14" type="ORF">CINCED_3A016776</name>
</gene>
<keyword evidence="8" id="KW-0804">Transcription</keyword>
<dbReference type="Proteomes" id="UP000325440">
    <property type="component" value="Unassembled WGS sequence"/>
</dbReference>
<dbReference type="Gene3D" id="3.30.160.60">
    <property type="entry name" value="Classic Zinc Finger"/>
    <property type="match status" value="1"/>
</dbReference>
<dbReference type="InterPro" id="IPR050457">
    <property type="entry name" value="ZnFinger_BTB_dom_contain"/>
</dbReference>
<keyword evidence="6" id="KW-0805">Transcription regulation</keyword>
<evidence type="ECO:0000256" key="1">
    <source>
        <dbReference type="ARBA" id="ARBA00004123"/>
    </source>
</evidence>
<accession>A0A5E4NKW8</accession>
<dbReference type="GO" id="GO:0000981">
    <property type="term" value="F:DNA-binding transcription factor activity, RNA polymerase II-specific"/>
    <property type="evidence" value="ECO:0007669"/>
    <property type="project" value="TreeGrafter"/>
</dbReference>
<dbReference type="OrthoDB" id="10069414at2759"/>
<keyword evidence="4 10" id="KW-0863">Zinc-finger</keyword>
<evidence type="ECO:0000256" key="2">
    <source>
        <dbReference type="ARBA" id="ARBA00022723"/>
    </source>
</evidence>
<evidence type="ECO:0000256" key="6">
    <source>
        <dbReference type="ARBA" id="ARBA00023015"/>
    </source>
</evidence>
<dbReference type="EMBL" id="CABPRJ010001938">
    <property type="protein sequence ID" value="VVC42127.1"/>
    <property type="molecule type" value="Genomic_DNA"/>
</dbReference>
<dbReference type="Pfam" id="PF00651">
    <property type="entry name" value="BTB"/>
    <property type="match status" value="1"/>
</dbReference>
<evidence type="ECO:0000259" key="13">
    <source>
        <dbReference type="PROSITE" id="PS50157"/>
    </source>
</evidence>
<dbReference type="GO" id="GO:0000978">
    <property type="term" value="F:RNA polymerase II cis-regulatory region sequence-specific DNA binding"/>
    <property type="evidence" value="ECO:0007669"/>
    <property type="project" value="TreeGrafter"/>
</dbReference>
<dbReference type="InterPro" id="IPR000210">
    <property type="entry name" value="BTB/POZ_dom"/>
</dbReference>
<dbReference type="InterPro" id="IPR013087">
    <property type="entry name" value="Znf_C2H2_type"/>
</dbReference>
<keyword evidence="2" id="KW-0479">Metal-binding</keyword>
<keyword evidence="5" id="KW-0862">Zinc</keyword>